<name>A0A4P7TSM9_SHIFM</name>
<dbReference type="GO" id="GO:0016020">
    <property type="term" value="C:membrane"/>
    <property type="evidence" value="ECO:0007669"/>
    <property type="project" value="UniProtKB-SubCell"/>
</dbReference>
<accession>A0A4P7TSM9</accession>
<evidence type="ECO:0000256" key="1">
    <source>
        <dbReference type="ARBA" id="ARBA00004141"/>
    </source>
</evidence>
<gene>
    <name evidence="8" type="ORF">EKN05_021530</name>
</gene>
<feature type="transmembrane region" description="Helical" evidence="5">
    <location>
        <begin position="102"/>
        <end position="123"/>
    </location>
</feature>
<dbReference type="PANTHER" id="PTHR37422:SF13">
    <property type="entry name" value="LIPOPOLYSACCHARIDE BIOSYNTHESIS PROTEIN PA4999-RELATED"/>
    <property type="match status" value="1"/>
</dbReference>
<evidence type="ECO:0000256" key="5">
    <source>
        <dbReference type="SAM" id="Phobius"/>
    </source>
</evidence>
<dbReference type="Proteomes" id="UP000296678">
    <property type="component" value="Chromosome"/>
</dbReference>
<evidence type="ECO:0000256" key="3">
    <source>
        <dbReference type="ARBA" id="ARBA00022989"/>
    </source>
</evidence>
<feature type="transmembrane region" description="Helical" evidence="5">
    <location>
        <begin position="236"/>
        <end position="253"/>
    </location>
</feature>
<comment type="subcellular location">
    <subcellularLocation>
        <location evidence="1">Membrane</location>
        <topology evidence="1">Multi-pass membrane protein</topology>
    </subcellularLocation>
</comment>
<evidence type="ECO:0000256" key="4">
    <source>
        <dbReference type="ARBA" id="ARBA00023136"/>
    </source>
</evidence>
<organism evidence="8 9">
    <name type="scientific">Shigella flexneri serotype 5a (strain M90T)</name>
    <dbReference type="NCBI Taxonomy" id="1086030"/>
    <lineage>
        <taxon>Bacteria</taxon>
        <taxon>Pseudomonadati</taxon>
        <taxon>Pseudomonadota</taxon>
        <taxon>Gammaproteobacteria</taxon>
        <taxon>Enterobacterales</taxon>
        <taxon>Enterobacteriaceae</taxon>
        <taxon>Shigella</taxon>
    </lineage>
</organism>
<feature type="transmembrane region" description="Helical" evidence="5">
    <location>
        <begin position="28"/>
        <end position="45"/>
    </location>
</feature>
<dbReference type="InterPro" id="IPR007016">
    <property type="entry name" value="O-antigen_ligase-rel_domated"/>
</dbReference>
<feature type="transmembrane region" description="Helical" evidence="5">
    <location>
        <begin position="74"/>
        <end position="90"/>
    </location>
</feature>
<dbReference type="EMBL" id="CP037923">
    <property type="protein sequence ID" value="QCC33758.1"/>
    <property type="molecule type" value="Genomic_DNA"/>
</dbReference>
<feature type="transmembrane region" description="Helical" evidence="5">
    <location>
        <begin position="192"/>
        <end position="216"/>
    </location>
</feature>
<keyword evidence="8" id="KW-0436">Ligase</keyword>
<protein>
    <submittedName>
        <fullName evidence="8">Ligase</fullName>
    </submittedName>
</protein>
<proteinExistence type="predicted"/>
<evidence type="ECO:0000313" key="8">
    <source>
        <dbReference type="EMBL" id="QCC33758.1"/>
    </source>
</evidence>
<feature type="domain" description="O-antigen ligase-related" evidence="6">
    <location>
        <begin position="63"/>
        <end position="208"/>
    </location>
</feature>
<dbReference type="RefSeq" id="WP_005052544.1">
    <property type="nucleotide sequence ID" value="NZ_CM001474.1"/>
</dbReference>
<reference evidence="9" key="1">
    <citation type="submission" date="2019-03" db="EMBL/GenBank/DDBJ databases">
        <title>Complete genome sequence and annotation of the laboratory reference strain Shigella flexneri 5a M90T and genome-wide transcription start site determination.</title>
        <authorList>
            <person name="Cervantes-Rivera R."/>
            <person name="Puhar A."/>
        </authorList>
    </citation>
    <scope>NUCLEOTIDE SEQUENCE [LARGE SCALE GENOMIC DNA]</scope>
    <source>
        <strain evidence="9">M90T / Serotype 5a</strain>
    </source>
</reference>
<dbReference type="InterPro" id="IPR051533">
    <property type="entry name" value="WaaL-like"/>
</dbReference>
<dbReference type="Pfam" id="PF15864">
    <property type="entry name" value="PglL_A"/>
    <property type="match status" value="1"/>
</dbReference>
<sequence>MPFYFRKECPLNSGYLNFPYGIFQQRNVLASWLATGCGVALYLALTARTRSLTLICLLSLYPLSTALVLTQSRVGLLGLFCVIVLAALADRPRWRGRPLSGLLRLIFVASLLCWCVGISNYAMPGETTADFTHSSSNDQRIRILKGAISLIQQRPLTGWGLGSFEATFPQALEDVGVTNIESDTATHPHNELLFVTAEGGIVALFGFLLLSGVWLWPCICRLKMTNNNAHHQCEKWFIALMGLPLVIHMMTEYPLYTSVPHLMLLLLLFRIGMPENVMNQVRIPKTVRLGILPVIVLIMTAALVILVAGFDAQRELTRAEADMNEGFIPRLPEHSWKYLTQAERLERDQHLLIANKPGFVRDTESMSLFTVWGNKWLAIHNDADVSAAMIFIAHRRGDYLTAEKIRKRAARVFVNDERFTRGGN</sequence>
<feature type="domain" description="Protein glycosylation ligase" evidence="7">
    <location>
        <begin position="19"/>
        <end position="43"/>
    </location>
</feature>
<evidence type="ECO:0000259" key="7">
    <source>
        <dbReference type="Pfam" id="PF15864"/>
    </source>
</evidence>
<keyword evidence="3 5" id="KW-1133">Transmembrane helix</keyword>
<feature type="transmembrane region" description="Helical" evidence="5">
    <location>
        <begin position="289"/>
        <end position="310"/>
    </location>
</feature>
<evidence type="ECO:0000256" key="2">
    <source>
        <dbReference type="ARBA" id="ARBA00022692"/>
    </source>
</evidence>
<dbReference type="Pfam" id="PF04932">
    <property type="entry name" value="Wzy_C"/>
    <property type="match status" value="1"/>
</dbReference>
<keyword evidence="4 5" id="KW-0472">Membrane</keyword>
<dbReference type="AlphaFoldDB" id="A0A4P7TSM9"/>
<dbReference type="GO" id="GO:0016874">
    <property type="term" value="F:ligase activity"/>
    <property type="evidence" value="ECO:0007669"/>
    <property type="project" value="UniProtKB-KW"/>
</dbReference>
<evidence type="ECO:0000313" key="9">
    <source>
        <dbReference type="Proteomes" id="UP000296678"/>
    </source>
</evidence>
<evidence type="ECO:0000259" key="6">
    <source>
        <dbReference type="Pfam" id="PF04932"/>
    </source>
</evidence>
<dbReference type="PANTHER" id="PTHR37422">
    <property type="entry name" value="TEICHURONIC ACID BIOSYNTHESIS PROTEIN TUAE"/>
    <property type="match status" value="1"/>
</dbReference>
<keyword evidence="2 5" id="KW-0812">Transmembrane</keyword>
<dbReference type="InterPro" id="IPR031726">
    <property type="entry name" value="PglL_A"/>
</dbReference>